<comment type="caution">
    <text evidence="9">The sequence shown here is derived from an EMBL/GenBank/DDBJ whole genome shotgun (WGS) entry which is preliminary data.</text>
</comment>
<evidence type="ECO:0000313" key="9">
    <source>
        <dbReference type="EMBL" id="KAF7705679.1"/>
    </source>
</evidence>
<dbReference type="InterPro" id="IPR046427">
    <property type="entry name" value="Legumain_prodom_sf"/>
</dbReference>
<dbReference type="Gene3D" id="3.10.100.10">
    <property type="entry name" value="Mannose-Binding Protein A, subunit A"/>
    <property type="match status" value="2"/>
</dbReference>
<keyword evidence="7" id="KW-0788">Thiol protease</keyword>
<dbReference type="InterPro" id="IPR016187">
    <property type="entry name" value="CTDL_fold"/>
</dbReference>
<dbReference type="PANTHER" id="PTHR12000:SF21">
    <property type="entry name" value="LEGUMAIN-RELATED"/>
    <property type="match status" value="1"/>
</dbReference>
<feature type="domain" description="C-type lectin" evidence="8">
    <location>
        <begin position="633"/>
        <end position="733"/>
    </location>
</feature>
<dbReference type="GO" id="GO:0004197">
    <property type="term" value="F:cysteine-type endopeptidase activity"/>
    <property type="evidence" value="ECO:0007669"/>
    <property type="project" value="UniProtKB-EC"/>
</dbReference>
<keyword evidence="10" id="KW-1185">Reference proteome</keyword>
<evidence type="ECO:0000256" key="1">
    <source>
        <dbReference type="ARBA" id="ARBA00000810"/>
    </source>
</evidence>
<evidence type="ECO:0000256" key="6">
    <source>
        <dbReference type="ARBA" id="ARBA00022801"/>
    </source>
</evidence>
<dbReference type="PROSITE" id="PS50041">
    <property type="entry name" value="C_TYPE_LECTIN_2"/>
    <property type="match status" value="2"/>
</dbReference>
<dbReference type="EC" id="3.4.22.34" evidence="3"/>
<dbReference type="Proteomes" id="UP000606274">
    <property type="component" value="Unassembled WGS sequence"/>
</dbReference>
<dbReference type="AlphaFoldDB" id="A0A8T0BF94"/>
<keyword evidence="4" id="KW-0645">Protease</keyword>
<dbReference type="InterPro" id="IPR048501">
    <property type="entry name" value="Legum_prodom"/>
</dbReference>
<dbReference type="SUPFAM" id="SSF56436">
    <property type="entry name" value="C-type lectin-like"/>
    <property type="match status" value="2"/>
</dbReference>
<dbReference type="PANTHER" id="PTHR12000">
    <property type="entry name" value="HEMOGLOBINASE FAMILY MEMBER"/>
    <property type="match status" value="1"/>
</dbReference>
<name>A0A8T0BF94_SILME</name>
<evidence type="ECO:0000313" key="10">
    <source>
        <dbReference type="Proteomes" id="UP000606274"/>
    </source>
</evidence>
<dbReference type="GO" id="GO:0006624">
    <property type="term" value="P:vacuolar protein processing"/>
    <property type="evidence" value="ECO:0007669"/>
    <property type="project" value="TreeGrafter"/>
</dbReference>
<dbReference type="Pfam" id="PF00059">
    <property type="entry name" value="Lectin_C"/>
    <property type="match status" value="2"/>
</dbReference>
<dbReference type="Gene3D" id="1.10.132.130">
    <property type="match status" value="1"/>
</dbReference>
<dbReference type="EMBL" id="JABFDY010000007">
    <property type="protein sequence ID" value="KAF7705679.1"/>
    <property type="molecule type" value="Genomic_DNA"/>
</dbReference>
<keyword evidence="6" id="KW-0378">Hydrolase</keyword>
<dbReference type="PRINTS" id="PR00776">
    <property type="entry name" value="HEMOGLOBNASE"/>
</dbReference>
<dbReference type="GO" id="GO:0005773">
    <property type="term" value="C:vacuole"/>
    <property type="evidence" value="ECO:0007669"/>
    <property type="project" value="GOC"/>
</dbReference>
<evidence type="ECO:0000256" key="7">
    <source>
        <dbReference type="ARBA" id="ARBA00022807"/>
    </source>
</evidence>
<dbReference type="CDD" id="cd21115">
    <property type="entry name" value="legumain_C"/>
    <property type="match status" value="1"/>
</dbReference>
<feature type="domain" description="C-type lectin" evidence="8">
    <location>
        <begin position="513"/>
        <end position="623"/>
    </location>
</feature>
<protein>
    <recommendedName>
        <fullName evidence="3">legumain</fullName>
        <ecNumber evidence="3">3.4.22.34</ecNumber>
    </recommendedName>
</protein>
<evidence type="ECO:0000256" key="5">
    <source>
        <dbReference type="ARBA" id="ARBA00022729"/>
    </source>
</evidence>
<evidence type="ECO:0000256" key="4">
    <source>
        <dbReference type="ARBA" id="ARBA00022670"/>
    </source>
</evidence>
<proteinExistence type="inferred from homology"/>
<dbReference type="FunFam" id="3.40.50.1460:FF:000006">
    <property type="entry name" value="Legumain"/>
    <property type="match status" value="1"/>
</dbReference>
<gene>
    <name evidence="9" type="ORF">HF521_020965</name>
</gene>
<dbReference type="GO" id="GO:0051603">
    <property type="term" value="P:proteolysis involved in protein catabolic process"/>
    <property type="evidence" value="ECO:0007669"/>
    <property type="project" value="TreeGrafter"/>
</dbReference>
<comment type="catalytic activity">
    <reaction evidence="1">
        <text>Hydrolysis of proteins and small molecule substrates at -Asn-|-Xaa- bonds.</text>
        <dbReference type="EC" id="3.4.22.34"/>
    </reaction>
</comment>
<dbReference type="InterPro" id="IPR001304">
    <property type="entry name" value="C-type_lectin-like"/>
</dbReference>
<comment type="similarity">
    <text evidence="2">Belongs to the peptidase C13 family.</text>
</comment>
<dbReference type="InterPro" id="IPR016186">
    <property type="entry name" value="C-type_lectin-like/link_sf"/>
</dbReference>
<reference evidence="9" key="1">
    <citation type="submission" date="2020-08" db="EMBL/GenBank/DDBJ databases">
        <title>Chromosome-level assembly of Southern catfish (Silurus meridionalis) provides insights into visual adaptation to the nocturnal and benthic lifestyles.</title>
        <authorList>
            <person name="Zhang Y."/>
            <person name="Wang D."/>
            <person name="Peng Z."/>
        </authorList>
    </citation>
    <scope>NUCLEOTIDE SEQUENCE</scope>
    <source>
        <strain evidence="9">SWU-2019-XX</strain>
        <tissue evidence="9">Muscle</tissue>
    </source>
</reference>
<dbReference type="InterPro" id="IPR001096">
    <property type="entry name" value="Peptidase_C13"/>
</dbReference>
<evidence type="ECO:0000256" key="2">
    <source>
        <dbReference type="ARBA" id="ARBA00009941"/>
    </source>
</evidence>
<sequence length="803" mass="90946">MELNSPKSPPGPVIRVDIPVFSALPAHESDPEPAPAHESDLERASVICSTVGIFRPSPFAVVICPTLDAAVDMGGSCSRRQWVLLVSGSKGWENYRHQANVCHAYQVARQNGVPEEQMVVMMYDDIADNTENPTYGNIINITNGPNVYPGVSKDYTGREVSAENFLAVLRGDSAAVKKTGRKKVIESDKNDCIFIYLSDHGAHGIFGFPHSTLYAHDLINTVNTMSCSGTFSKMVIYLESCHAGSMLDKLSDSNVYSVGSCGPDEYAYAWCWDEERNTFLADVFTSYWLHHTESSNLSLTSFEDQYSYVKENVRNAVKKRRGKIQTPSNYGCKGMLKVMLSEFLGDSVSETLTSQPLNASVSDIADAAEVPLIIQENRITKEQDPEKRQVLEKQYNNLIRKRMMMDEVLQKIADRIGALGALLEKREVTRTYELKVVAEHFKKILFNWEEEQFVVTRSHLQVLVNLCECGLEVQSITEAITHSLSSTSVMKSLLLLLLFSGSVLIVLPIRLKYYLIPEGRNWVDAQAYCKATNTDLAIIKSNENMNKLLWDSQKDHLTFSAWIGLYINTSSWRWSFRNKSLGSPRMWSSGEPNNVGGRQECGAIYSGGWTDKDCSSKNSFVCFDDTKSGPERYINISDGMSWHEAQSYCRQYYTDLTNTLDQTEYSTVKRFYNLAWIGLFRDSWMWVDKTTFSTLSWIDKQPDNRLNNENCGFLNNSQVGDALCSDVMPFFCYREITRLKQTVRLKIQSTDNMMDSDVKAAILEQIKLKMRDHGVADNITVKWIKQPNRMMKKTTVVRREVLP</sequence>
<dbReference type="SMART" id="SM00034">
    <property type="entry name" value="CLECT"/>
    <property type="match status" value="2"/>
</dbReference>
<dbReference type="Gene3D" id="3.40.50.1460">
    <property type="match status" value="1"/>
</dbReference>
<evidence type="ECO:0000259" key="8">
    <source>
        <dbReference type="PROSITE" id="PS50041"/>
    </source>
</evidence>
<dbReference type="Pfam" id="PF01650">
    <property type="entry name" value="Peptidase_C13"/>
    <property type="match status" value="1"/>
</dbReference>
<evidence type="ECO:0000256" key="3">
    <source>
        <dbReference type="ARBA" id="ARBA00012628"/>
    </source>
</evidence>
<accession>A0A8T0BF94</accession>
<organism evidence="9 10">
    <name type="scientific">Silurus meridionalis</name>
    <name type="common">Southern catfish</name>
    <name type="synonym">Silurus soldatovi meridionalis</name>
    <dbReference type="NCBI Taxonomy" id="175797"/>
    <lineage>
        <taxon>Eukaryota</taxon>
        <taxon>Metazoa</taxon>
        <taxon>Chordata</taxon>
        <taxon>Craniata</taxon>
        <taxon>Vertebrata</taxon>
        <taxon>Euteleostomi</taxon>
        <taxon>Actinopterygii</taxon>
        <taxon>Neopterygii</taxon>
        <taxon>Teleostei</taxon>
        <taxon>Ostariophysi</taxon>
        <taxon>Siluriformes</taxon>
        <taxon>Siluridae</taxon>
        <taxon>Silurus</taxon>
    </lineage>
</organism>
<keyword evidence="5" id="KW-0732">Signal</keyword>